<dbReference type="Proteomes" id="UP000266340">
    <property type="component" value="Unassembled WGS sequence"/>
</dbReference>
<protein>
    <submittedName>
        <fullName evidence="3">NAD-dependent epimerase/dehydratase family protein</fullName>
    </submittedName>
</protein>
<proteinExistence type="inferred from homology"/>
<gene>
    <name evidence="3" type="ORF">D3H35_09155</name>
</gene>
<evidence type="ECO:0000313" key="4">
    <source>
        <dbReference type="Proteomes" id="UP000266340"/>
    </source>
</evidence>
<comment type="caution">
    <text evidence="3">The sequence shown here is derived from an EMBL/GenBank/DDBJ whole genome shotgun (WGS) entry which is preliminary data.</text>
</comment>
<dbReference type="PANTHER" id="PTHR43318">
    <property type="entry name" value="UDP-N-ACETYLGLUCOSAMINE 4,6-DEHYDRATASE"/>
    <property type="match status" value="1"/>
</dbReference>
<evidence type="ECO:0000313" key="3">
    <source>
        <dbReference type="EMBL" id="RIE04100.1"/>
    </source>
</evidence>
<dbReference type="AlphaFoldDB" id="A0A398CPK5"/>
<feature type="domain" description="Polysaccharide biosynthesis protein CapD-like" evidence="2">
    <location>
        <begin position="7"/>
        <end position="272"/>
    </location>
</feature>
<dbReference type="Pfam" id="PF02719">
    <property type="entry name" value="Polysacc_synt_2"/>
    <property type="match status" value="1"/>
</dbReference>
<evidence type="ECO:0000256" key="1">
    <source>
        <dbReference type="ARBA" id="ARBA00007430"/>
    </source>
</evidence>
<accession>A0A398CPK5</accession>
<dbReference type="Gene3D" id="3.40.50.720">
    <property type="entry name" value="NAD(P)-binding Rossmann-like Domain"/>
    <property type="match status" value="1"/>
</dbReference>
<keyword evidence="4" id="KW-1185">Reference proteome</keyword>
<dbReference type="EMBL" id="QXJM01000029">
    <property type="protein sequence ID" value="RIE04100.1"/>
    <property type="molecule type" value="Genomic_DNA"/>
</dbReference>
<dbReference type="RefSeq" id="WP_119148771.1">
    <property type="nucleotide sequence ID" value="NZ_JBHSOV010000013.1"/>
</dbReference>
<dbReference type="OrthoDB" id="9803111at2"/>
<name>A0A398CPK5_9BACL</name>
<dbReference type="InterPro" id="IPR051203">
    <property type="entry name" value="Polysaccharide_Synthase-Rel"/>
</dbReference>
<dbReference type="SUPFAM" id="SSF51735">
    <property type="entry name" value="NAD(P)-binding Rossmann-fold domains"/>
    <property type="match status" value="1"/>
</dbReference>
<evidence type="ECO:0000259" key="2">
    <source>
        <dbReference type="Pfam" id="PF02719"/>
    </source>
</evidence>
<comment type="similarity">
    <text evidence="1">Belongs to the polysaccharide synthase family.</text>
</comment>
<reference evidence="3 4" key="1">
    <citation type="submission" date="2018-09" db="EMBL/GenBank/DDBJ databases">
        <title>Cohnella cavernae sp. nov., isolated from a karst cave.</title>
        <authorList>
            <person name="Zhu H."/>
        </authorList>
    </citation>
    <scope>NUCLEOTIDE SEQUENCE [LARGE SCALE GENOMIC DNA]</scope>
    <source>
        <strain evidence="3 4">K2E09-144</strain>
    </source>
</reference>
<dbReference type="PANTHER" id="PTHR43318:SF2">
    <property type="entry name" value="UDP-N-ACETYLGLUCOSAMINE 4,6-DEHYDRATASE (INVERTING)"/>
    <property type="match status" value="1"/>
</dbReference>
<dbReference type="InterPro" id="IPR036291">
    <property type="entry name" value="NAD(P)-bd_dom_sf"/>
</dbReference>
<dbReference type="InterPro" id="IPR003869">
    <property type="entry name" value="Polysac_CapD-like"/>
</dbReference>
<sequence>MFENKNILVTGGTGSLGFSLVRKLLGRKPNKVVVFSRNESAQFFMKNELQDHHLQFVRGDIRDKNSLLQVCKGIDYVFHLAALKHVSICEELPLEAHQSIVIGTQNVIDAAIANKVKKVIHMSTVKAANPNGVYGMSKSIGEKLIINANLEPSETRFIIVRGGNVLGASDSVAVQIKRQIASSEPIGITDLRMTRFFLTPQEASGLLVKSAIVGQGGETFVLNMRACKITDLAEVMKDKDGRSLRLVETGIRPGEKLHDILLTDDELQRAIVFSPELFVILPTIDAPGLQEFYSDNTPLFEGNFRSDNQEPMTKKEIRQMLAEGEF</sequence>
<organism evidence="3 4">
    <name type="scientific">Cohnella faecalis</name>
    <dbReference type="NCBI Taxonomy" id="2315694"/>
    <lineage>
        <taxon>Bacteria</taxon>
        <taxon>Bacillati</taxon>
        <taxon>Bacillota</taxon>
        <taxon>Bacilli</taxon>
        <taxon>Bacillales</taxon>
        <taxon>Paenibacillaceae</taxon>
        <taxon>Cohnella</taxon>
    </lineage>
</organism>